<evidence type="ECO:0000256" key="25">
    <source>
        <dbReference type="ARBA" id="ARBA00023318"/>
    </source>
</evidence>
<dbReference type="PIRSF" id="PIRSF003368">
    <property type="entry name" value="Large_T_antigen_polyomaV"/>
    <property type="match status" value="1"/>
</dbReference>
<evidence type="ECO:0000256" key="7">
    <source>
        <dbReference type="ARBA" id="ARBA00022562"/>
    </source>
</evidence>
<dbReference type="Pfam" id="PF02217">
    <property type="entry name" value="T_Ag_DNA_bind"/>
    <property type="match status" value="1"/>
</dbReference>
<evidence type="ECO:0000259" key="34">
    <source>
        <dbReference type="PROSITE" id="PS51287"/>
    </source>
</evidence>
<dbReference type="SUPFAM" id="SSF55464">
    <property type="entry name" value="Origin of replication-binding domain, RBD-like"/>
    <property type="match status" value="1"/>
</dbReference>
<dbReference type="PROSITE" id="PS51206">
    <property type="entry name" value="SF3_HELICASE_1"/>
    <property type="match status" value="1"/>
</dbReference>
<keyword evidence="23" id="KW-0899">Viral immunoevasion</keyword>
<dbReference type="GO" id="GO:0039502">
    <property type="term" value="P:symbiont-mediated suppression of host type I interferon-mediated signaling pathway"/>
    <property type="evidence" value="ECO:0007669"/>
    <property type="project" value="UniProtKB-KW"/>
</dbReference>
<dbReference type="SUPFAM" id="SSF46565">
    <property type="entry name" value="Chaperone J-domain"/>
    <property type="match status" value="1"/>
</dbReference>
<dbReference type="EMBL" id="EF520287">
    <property type="protein sequence ID" value="ABR68678.1"/>
    <property type="molecule type" value="Genomic_DNA"/>
</dbReference>
<dbReference type="Gene3D" id="1.10.287.110">
    <property type="entry name" value="DnaJ domain"/>
    <property type="match status" value="1"/>
</dbReference>
<keyword evidence="19" id="KW-0007">Acetylation</keyword>
<evidence type="ECO:0000256" key="31">
    <source>
        <dbReference type="PROSITE-ProRule" id="PRU00671"/>
    </source>
</evidence>
<dbReference type="GO" id="GO:0003688">
    <property type="term" value="F:DNA replication origin binding"/>
    <property type="evidence" value="ECO:0007669"/>
    <property type="project" value="InterPro"/>
</dbReference>
<evidence type="ECO:0000256" key="3">
    <source>
        <dbReference type="ARBA" id="ARBA00018805"/>
    </source>
</evidence>
<dbReference type="PROSITE" id="PS51287">
    <property type="entry name" value="T_AG_OBD"/>
    <property type="match status" value="1"/>
</dbReference>
<evidence type="ECO:0000259" key="35">
    <source>
        <dbReference type="PROSITE" id="PS51341"/>
    </source>
</evidence>
<evidence type="ECO:0000256" key="28">
    <source>
        <dbReference type="ARBA" id="ARBA00045019"/>
    </source>
</evidence>
<evidence type="ECO:0000256" key="27">
    <source>
        <dbReference type="ARBA" id="ARBA00034808"/>
    </source>
</evidence>
<keyword evidence="15" id="KW-0347">Helicase</keyword>
<keyword evidence="16" id="KW-1114">Inhibition of host interferon signaling pathway by virus</keyword>
<evidence type="ECO:0000256" key="20">
    <source>
        <dbReference type="ARBA" id="ARBA00023125"/>
    </source>
</evidence>
<comment type="catalytic activity">
    <reaction evidence="29">
        <text>ATP + H2O = ADP + phosphate + H(+)</text>
        <dbReference type="Rhea" id="RHEA:13065"/>
        <dbReference type="ChEBI" id="CHEBI:15377"/>
        <dbReference type="ChEBI" id="CHEBI:15378"/>
        <dbReference type="ChEBI" id="CHEBI:30616"/>
        <dbReference type="ChEBI" id="CHEBI:43474"/>
        <dbReference type="ChEBI" id="CHEBI:456216"/>
        <dbReference type="EC" id="5.6.2.4"/>
    </reaction>
</comment>
<keyword evidence="20 30" id="KW-0238">DNA-binding</keyword>
<sequence length="641" mass="74327">MDKTLSREEAKQLMQLLCLDMSCWGNLPLMRRQYLVKCKEYHPDKGGNEESMKLLNSLYLKLQDSVSSVHDLNEEEDNIWQSSQIPTYGTPDWDEWWSQFNTYWEEELRCNESMPSSPKRSAPEEEPSCSQATPPKKKHAFDASLEFPKELLEFVSHAVFSNKCITCFVVHTTREKGEVLYKKLLQKYQCSFISKHAFYNTVLIFFLTPHKHRVSAINNFCKGHCTVSFLFCKGVNNPYGLYSRMCRQPFNLCEENIPGGLKENEFNPEDLFGEPKEPSLSWNQIANFALEFDIDDVYYLLGSYIRFATKPEECEKCSKNDDATHKRVHVQNHENALLLQESKSQKNACTQAIDRVIAERRYNCVTLTRKKLLTKRFKKLFNEMDKIVVGERKILLYMASIAWYTGLNKKIDELVVRFLKLIVDNKPKHRYWLFKGPINSGKTTLATALLNLCGGKALNINIPSEKLPFELGVALDQYMVVFEDVKGQIGIEKQLPSGNGVNNLDNLRDYLDGCVEVNLEKKHVNKRSQIFPPGIVTMNEYCIPETVAVRFEKTVMFTIKRNLRESLEKTPQLLSQRILHSGIAMLLLLIWYRPVSDFDEEIQSNVVYWKEVLDNYIGLTEFATMQMNVTNGKNILEKWFE</sequence>
<evidence type="ECO:0000256" key="2">
    <source>
        <dbReference type="ARBA" id="ARBA00004147"/>
    </source>
</evidence>
<evidence type="ECO:0000313" key="37">
    <source>
        <dbReference type="Proteomes" id="UP000162269"/>
    </source>
</evidence>
<evidence type="ECO:0000256" key="18">
    <source>
        <dbReference type="ARBA" id="ARBA00022840"/>
    </source>
</evidence>
<keyword evidence="21" id="KW-0413">Isomerase</keyword>
<keyword evidence="17" id="KW-0862">Zinc</keyword>
<dbReference type="SMART" id="SM00271">
    <property type="entry name" value="DnaJ"/>
    <property type="match status" value="1"/>
</dbReference>
<evidence type="ECO:0000256" key="9">
    <source>
        <dbReference type="ARBA" id="ARBA00022632"/>
    </source>
</evidence>
<evidence type="ECO:0000256" key="14">
    <source>
        <dbReference type="ARBA" id="ARBA00022801"/>
    </source>
</evidence>
<keyword evidence="25" id="KW-1096">Inhibition of host JAK1 by virus</keyword>
<accession>A6YGN7</accession>
<comment type="subcellular location">
    <subcellularLocation>
        <location evidence="2">Host nucleus</location>
    </subcellularLocation>
</comment>
<keyword evidence="12" id="KW-0547">Nucleotide-binding</keyword>
<evidence type="ECO:0000256" key="24">
    <source>
        <dbReference type="ARBA" id="ARBA00023309"/>
    </source>
</evidence>
<dbReference type="InterPro" id="IPR036869">
    <property type="entry name" value="J_dom_sf"/>
</dbReference>
<evidence type="ECO:0000259" key="33">
    <source>
        <dbReference type="PROSITE" id="PS51206"/>
    </source>
</evidence>
<dbReference type="GO" id="GO:0008270">
    <property type="term" value="F:zinc ion binding"/>
    <property type="evidence" value="ECO:0007669"/>
    <property type="project" value="UniProtKB-KW"/>
</dbReference>
<dbReference type="GO" id="GO:0006260">
    <property type="term" value="P:DNA replication"/>
    <property type="evidence" value="ECO:0007669"/>
    <property type="project" value="UniProtKB-KW"/>
</dbReference>
<keyword evidence="18" id="KW-0067">ATP-binding</keyword>
<evidence type="ECO:0000256" key="12">
    <source>
        <dbReference type="ARBA" id="ARBA00022741"/>
    </source>
</evidence>
<keyword evidence="24" id="KW-1078">G1/S host cell cycle checkpoint dysregulation by virus</keyword>
<dbReference type="InterPro" id="IPR014015">
    <property type="entry name" value="Helicase_SF3_DNA-vir"/>
</dbReference>
<reference evidence="36 37" key="1">
    <citation type="journal article" date="2007" name="J. Clin. Virol.">
        <title>A newly reported human polyomavirus, KI virus, is present in the respiratory tract of Australian children.</title>
        <authorList>
            <person name="Bialasiewicz S."/>
            <person name="Whiley D.M."/>
            <person name="Lambert S.B."/>
            <person name="Wang D."/>
            <person name="Nissen M.D."/>
            <person name="Sloots T.P."/>
        </authorList>
    </citation>
    <scope>NUCLEOTIDE SEQUENCE [LARGE SCALE GENOMIC DNA]</scope>
    <source>
        <strain evidence="36">Brisbane 001</strain>
    </source>
</reference>
<name>A6YGN7_9POLY</name>
<feature type="domain" description="T-ag OBD" evidence="34">
    <location>
        <begin position="148"/>
        <end position="263"/>
    </location>
</feature>
<dbReference type="Gene3D" id="1.20.1050.70">
    <property type="entry name" value="Large T antigen, SV40, domain 3"/>
    <property type="match status" value="1"/>
</dbReference>
<dbReference type="GO" id="GO:0039645">
    <property type="term" value="P:symbiont-mediated perturbation of host cell cycle G1/S transition checkpoint"/>
    <property type="evidence" value="ECO:0007669"/>
    <property type="project" value="UniProtKB-KW"/>
</dbReference>
<evidence type="ECO:0000256" key="30">
    <source>
        <dbReference type="PROSITE-ProRule" id="PRU00620"/>
    </source>
</evidence>
<evidence type="ECO:0000256" key="8">
    <source>
        <dbReference type="ARBA" id="ARBA00022581"/>
    </source>
</evidence>
<evidence type="ECO:0000256" key="4">
    <source>
        <dbReference type="ARBA" id="ARBA00022504"/>
    </source>
</evidence>
<keyword evidence="14" id="KW-0378">Hydrolase</keyword>
<keyword evidence="22" id="KW-0922">Interferon antiviral system evasion</keyword>
<dbReference type="Pfam" id="PF06431">
    <property type="entry name" value="Polyoma_lg_T_C"/>
    <property type="match status" value="1"/>
</dbReference>
<evidence type="ECO:0000256" key="11">
    <source>
        <dbReference type="ARBA" id="ARBA00022723"/>
    </source>
</evidence>
<keyword evidence="5" id="KW-0244">Early protein</keyword>
<comment type="cofactor">
    <cofactor evidence="1">
        <name>Mg(2+)</name>
        <dbReference type="ChEBI" id="CHEBI:18420"/>
    </cofactor>
</comment>
<proteinExistence type="predicted"/>
<feature type="domain" description="SF3 helicase" evidence="33">
    <location>
        <begin position="410"/>
        <end position="572"/>
    </location>
</feature>
<dbReference type="InterPro" id="IPR010932">
    <property type="entry name" value="Lg_T_Ag_Polyomavir_C"/>
</dbReference>
<dbReference type="InterPro" id="IPR017910">
    <property type="entry name" value="Znf_lg_T-Ag_D1-typ"/>
</dbReference>
<dbReference type="GO" id="GO:0016787">
    <property type="term" value="F:hydrolase activity"/>
    <property type="evidence" value="ECO:0007669"/>
    <property type="project" value="UniProtKB-KW"/>
</dbReference>
<evidence type="ECO:0000256" key="26">
    <source>
        <dbReference type="ARBA" id="ARBA00034617"/>
    </source>
</evidence>
<keyword evidence="13 31" id="KW-0863">Zinc-finger</keyword>
<evidence type="ECO:0000256" key="6">
    <source>
        <dbReference type="ARBA" id="ARBA00022553"/>
    </source>
</evidence>
<evidence type="ECO:0000313" key="36">
    <source>
        <dbReference type="EMBL" id="ABR68678.1"/>
    </source>
</evidence>
<dbReference type="EC" id="5.6.2.4" evidence="27"/>
<dbReference type="Proteomes" id="UP000162269">
    <property type="component" value="Genome"/>
</dbReference>
<dbReference type="InterPro" id="IPR001623">
    <property type="entry name" value="DnaJ_domain"/>
</dbReference>
<evidence type="ECO:0000256" key="19">
    <source>
        <dbReference type="ARBA" id="ARBA00022990"/>
    </source>
</evidence>
<dbReference type="InterPro" id="IPR003133">
    <property type="entry name" value="T_Ag_DNA-bd"/>
</dbReference>
<keyword evidence="6" id="KW-0597">Phosphoprotein</keyword>
<dbReference type="Gene3D" id="3.40.50.300">
    <property type="entry name" value="P-loop containing nucleotide triphosphate hydrolases"/>
    <property type="match status" value="1"/>
</dbReference>
<dbReference type="GO" id="GO:0005524">
    <property type="term" value="F:ATP binding"/>
    <property type="evidence" value="ECO:0007669"/>
    <property type="project" value="UniProtKB-KW"/>
</dbReference>
<evidence type="ECO:0000256" key="22">
    <source>
        <dbReference type="ARBA" id="ARBA00023258"/>
    </source>
</evidence>
<evidence type="ECO:0000256" key="23">
    <source>
        <dbReference type="ARBA" id="ARBA00023280"/>
    </source>
</evidence>
<dbReference type="GO" id="GO:0052170">
    <property type="term" value="P:symbiont-mediated suppression of host innate immune response"/>
    <property type="evidence" value="ECO:0007669"/>
    <property type="project" value="UniProtKB-KW"/>
</dbReference>
<evidence type="ECO:0000256" key="15">
    <source>
        <dbReference type="ARBA" id="ARBA00022806"/>
    </source>
</evidence>
<dbReference type="Gene3D" id="1.10.10.510">
    <property type="entry name" value="Zinc finger, large T-antigen D1 domain"/>
    <property type="match status" value="1"/>
</dbReference>
<keyword evidence="9" id="KW-1090">Inhibition of host innate immune response by virus</keyword>
<keyword evidence="11" id="KW-0479">Metal-binding</keyword>
<dbReference type="GO" id="GO:0039576">
    <property type="term" value="P:symbiont-mediated suppression of host JAK-STAT cascade via inhibition of JAK1 activity"/>
    <property type="evidence" value="ECO:0007669"/>
    <property type="project" value="UniProtKB-KW"/>
</dbReference>
<organism evidence="36 37">
    <name type="scientific">Betapolyomavirus tertihominis</name>
    <dbReference type="NCBI Taxonomy" id="1891764"/>
    <lineage>
        <taxon>Viruses</taxon>
        <taxon>Monodnaviria</taxon>
        <taxon>Shotokuvirae</taxon>
        <taxon>Cossaviricota</taxon>
        <taxon>Papovaviricetes</taxon>
        <taxon>Sepolyvirales</taxon>
        <taxon>Polyomaviridae</taxon>
        <taxon>Betapolyomavirus</taxon>
    </lineage>
</organism>
<feature type="DNA-binding region" description="T-ag OBD" evidence="30">
    <location>
        <begin position="148"/>
        <end position="263"/>
    </location>
</feature>
<evidence type="ECO:0000256" key="16">
    <source>
        <dbReference type="ARBA" id="ARBA00022830"/>
    </source>
</evidence>
<dbReference type="InterPro" id="IPR016392">
    <property type="entry name" value="Lg_T_Ag_polyomavir"/>
</dbReference>
<keyword evidence="10" id="KW-0235">DNA replication</keyword>
<dbReference type="GO" id="GO:0042025">
    <property type="term" value="C:host cell nucleus"/>
    <property type="evidence" value="ECO:0007669"/>
    <property type="project" value="UniProtKB-SubCell"/>
</dbReference>
<keyword evidence="7" id="KW-1048">Host nucleus</keyword>
<dbReference type="SUPFAM" id="SSF52540">
    <property type="entry name" value="P-loop containing nucleoside triphosphate hydrolases"/>
    <property type="match status" value="1"/>
</dbReference>
<dbReference type="PROSITE" id="PS51341">
    <property type="entry name" value="ZF_LTAG_D1"/>
    <property type="match status" value="1"/>
</dbReference>
<evidence type="ECO:0000256" key="29">
    <source>
        <dbReference type="ARBA" id="ARBA00048988"/>
    </source>
</evidence>
<evidence type="ECO:0000256" key="10">
    <source>
        <dbReference type="ARBA" id="ARBA00022705"/>
    </source>
</evidence>
<keyword evidence="4" id="KW-1121">Modulation of host cell cycle by virus</keyword>
<feature type="region of interest" description="Disordered" evidence="32">
    <location>
        <begin position="114"/>
        <end position="136"/>
    </location>
</feature>
<feature type="domain" description="T-ag D1-type" evidence="35">
    <location>
        <begin position="277"/>
        <end position="369"/>
    </location>
</feature>
<dbReference type="InterPro" id="IPR027417">
    <property type="entry name" value="P-loop_NTPase"/>
</dbReference>
<dbReference type="GO" id="GO:0043138">
    <property type="term" value="F:3'-5' DNA helicase activity"/>
    <property type="evidence" value="ECO:0007669"/>
    <property type="project" value="UniProtKB-EC"/>
</dbReference>
<comment type="catalytic activity">
    <reaction evidence="26">
        <text>Couples ATP hydrolysis with the unwinding of duplex DNA by translocating in the 3'-5' direction.</text>
        <dbReference type="EC" id="5.6.2.4"/>
    </reaction>
</comment>
<protein>
    <recommendedName>
        <fullName evidence="3">Large T antigen</fullName>
        <ecNumber evidence="27">5.6.2.4</ecNumber>
    </recommendedName>
    <alternativeName>
        <fullName evidence="28">DNA 3'-5' helicase large T antigen</fullName>
    </alternativeName>
</protein>
<dbReference type="InterPro" id="IPR037102">
    <property type="entry name" value="Znf_lg_T-Ag_D1_dom_sf"/>
</dbReference>
<evidence type="ECO:0000256" key="32">
    <source>
        <dbReference type="SAM" id="MobiDB-lite"/>
    </source>
</evidence>
<evidence type="ECO:0000256" key="5">
    <source>
        <dbReference type="ARBA" id="ARBA00022518"/>
    </source>
</evidence>
<dbReference type="Gene3D" id="3.40.1310.20">
    <property type="match status" value="1"/>
</dbReference>
<keyword evidence="8" id="KW-0945">Host-virus interaction</keyword>
<evidence type="ECO:0000256" key="1">
    <source>
        <dbReference type="ARBA" id="ARBA00001946"/>
    </source>
</evidence>
<evidence type="ECO:0000256" key="13">
    <source>
        <dbReference type="ARBA" id="ARBA00022771"/>
    </source>
</evidence>
<evidence type="ECO:0000256" key="21">
    <source>
        <dbReference type="ARBA" id="ARBA00023235"/>
    </source>
</evidence>
<evidence type="ECO:0000256" key="17">
    <source>
        <dbReference type="ARBA" id="ARBA00022833"/>
    </source>
</evidence>